<dbReference type="SUPFAM" id="SSF54593">
    <property type="entry name" value="Glyoxalase/Bleomycin resistance protein/Dihydroxybiphenyl dioxygenase"/>
    <property type="match status" value="1"/>
</dbReference>
<dbReference type="AlphaFoldDB" id="A0A2T4C925"/>
<sequence length="154" mass="17471">MSSTEATMDHLYALISPTQESYGQMCWLALPVIDIERAVAFYSQIFPWDISPNGVLHQRPGVKELYFFNSGDTLHGAFYVMEDGFHVINHSIDFQDGLSVHPSFNVRNCKETLELVEKLGGKTQLHKTDLGGDMGHYARFIDTEDNMIGIWSRI</sequence>
<dbReference type="InterPro" id="IPR052164">
    <property type="entry name" value="Anthracycline_SecMetBiosynth"/>
</dbReference>
<evidence type="ECO:0000313" key="1">
    <source>
        <dbReference type="EMBL" id="PTB78038.1"/>
    </source>
</evidence>
<dbReference type="PANTHER" id="PTHR33993">
    <property type="entry name" value="GLYOXALASE-RELATED"/>
    <property type="match status" value="1"/>
</dbReference>
<dbReference type="OrthoDB" id="447346at2759"/>
<evidence type="ECO:0008006" key="3">
    <source>
        <dbReference type="Google" id="ProtNLM"/>
    </source>
</evidence>
<dbReference type="CDD" id="cd07247">
    <property type="entry name" value="SgaA_N_like"/>
    <property type="match status" value="1"/>
</dbReference>
<evidence type="ECO:0000313" key="2">
    <source>
        <dbReference type="Proteomes" id="UP000240760"/>
    </source>
</evidence>
<accession>A0A2T4C925</accession>
<dbReference type="InterPro" id="IPR029068">
    <property type="entry name" value="Glyas_Bleomycin-R_OHBP_Dase"/>
</dbReference>
<protein>
    <recommendedName>
        <fullName evidence="3">VOC domain-containing protein</fullName>
    </recommendedName>
</protein>
<dbReference type="PANTHER" id="PTHR33993:SF2">
    <property type="entry name" value="VOC DOMAIN-CONTAINING PROTEIN"/>
    <property type="match status" value="1"/>
</dbReference>
<gene>
    <name evidence="1" type="ORF">M440DRAFT_1468617</name>
</gene>
<reference evidence="1 2" key="1">
    <citation type="submission" date="2016-07" db="EMBL/GenBank/DDBJ databases">
        <title>Multiple horizontal gene transfer events from other fungi enriched the ability of initially mycotrophic Trichoderma (Ascomycota) to feed on dead plant biomass.</title>
        <authorList>
            <consortium name="DOE Joint Genome Institute"/>
            <person name="Aerts A."/>
            <person name="Atanasova L."/>
            <person name="Chenthamara K."/>
            <person name="Zhang J."/>
            <person name="Grujic M."/>
            <person name="Henrissat B."/>
            <person name="Kuo A."/>
            <person name="Salamov A."/>
            <person name="Lipzen A."/>
            <person name="Labutti K."/>
            <person name="Barry K."/>
            <person name="Miao Y."/>
            <person name="Rahimi M.J."/>
            <person name="Shen Q."/>
            <person name="Grigoriev I.V."/>
            <person name="Kubicek C.P."/>
            <person name="Druzhinina I.S."/>
        </authorList>
    </citation>
    <scope>NUCLEOTIDE SEQUENCE [LARGE SCALE GENOMIC DNA]</scope>
    <source>
        <strain evidence="1 2">ATCC 18648</strain>
    </source>
</reference>
<dbReference type="EMBL" id="KZ679129">
    <property type="protein sequence ID" value="PTB78038.1"/>
    <property type="molecule type" value="Genomic_DNA"/>
</dbReference>
<keyword evidence="2" id="KW-1185">Reference proteome</keyword>
<organism evidence="1 2">
    <name type="scientific">Trichoderma longibrachiatum ATCC 18648</name>
    <dbReference type="NCBI Taxonomy" id="983965"/>
    <lineage>
        <taxon>Eukaryota</taxon>
        <taxon>Fungi</taxon>
        <taxon>Dikarya</taxon>
        <taxon>Ascomycota</taxon>
        <taxon>Pezizomycotina</taxon>
        <taxon>Sordariomycetes</taxon>
        <taxon>Hypocreomycetidae</taxon>
        <taxon>Hypocreales</taxon>
        <taxon>Hypocreaceae</taxon>
        <taxon>Trichoderma</taxon>
    </lineage>
</organism>
<dbReference type="Proteomes" id="UP000240760">
    <property type="component" value="Unassembled WGS sequence"/>
</dbReference>
<proteinExistence type="predicted"/>
<name>A0A2T4C925_TRILO</name>
<dbReference type="Gene3D" id="3.10.180.10">
    <property type="entry name" value="2,3-Dihydroxybiphenyl 1,2-Dioxygenase, domain 1"/>
    <property type="match status" value="1"/>
</dbReference>